<sequence length="226" mass="25284">MSTPAPTLCLRGFATSNYHNKIALALLEKGIDYDEQRCFPWLEPAAYADSPIGKVPFLITPQGSISESQAILEYLDDQYPQAPLYSADPFTRAKQREAIQFCELYVEWVARRLYPAAFFRAPRSESQEREVRQQLDVNLPALARLLSFAPFAVGTELSAVDCAVWPHLNLVKRCCLAIWNEDLVGAAIPQFDDYNRAMASRASVKQICEQAAADQGAFFSAIAQKK</sequence>
<dbReference type="Proteomes" id="UP001254608">
    <property type="component" value="Unassembled WGS sequence"/>
</dbReference>
<gene>
    <name evidence="3" type="ORF">RM530_08270</name>
</gene>
<evidence type="ECO:0000259" key="2">
    <source>
        <dbReference type="PROSITE" id="PS50405"/>
    </source>
</evidence>
<dbReference type="InterPro" id="IPR010987">
    <property type="entry name" value="Glutathione-S-Trfase_C-like"/>
</dbReference>
<dbReference type="Gene3D" id="1.20.1050.10">
    <property type="match status" value="1"/>
</dbReference>
<dbReference type="RefSeq" id="WP_311364752.1">
    <property type="nucleotide sequence ID" value="NZ_JAVRIC010000009.1"/>
</dbReference>
<dbReference type="SFLD" id="SFLDS00019">
    <property type="entry name" value="Glutathione_Transferase_(cytos"/>
    <property type="match status" value="1"/>
</dbReference>
<dbReference type="InterPro" id="IPR036282">
    <property type="entry name" value="Glutathione-S-Trfase_C_sf"/>
</dbReference>
<dbReference type="Pfam" id="PF13417">
    <property type="entry name" value="GST_N_3"/>
    <property type="match status" value="1"/>
</dbReference>
<keyword evidence="4" id="KW-1185">Reference proteome</keyword>
<organism evidence="3 4">
    <name type="scientific">Banduia mediterranea</name>
    <dbReference type="NCBI Taxonomy" id="3075609"/>
    <lineage>
        <taxon>Bacteria</taxon>
        <taxon>Pseudomonadati</taxon>
        <taxon>Pseudomonadota</taxon>
        <taxon>Gammaproteobacteria</taxon>
        <taxon>Nevskiales</taxon>
        <taxon>Algiphilaceae</taxon>
        <taxon>Banduia</taxon>
    </lineage>
</organism>
<name>A0ABU2WHL2_9GAMM</name>
<dbReference type="PANTHER" id="PTHR43968">
    <property type="match status" value="1"/>
</dbReference>
<feature type="domain" description="GST C-terminal" evidence="2">
    <location>
        <begin position="88"/>
        <end position="226"/>
    </location>
</feature>
<protein>
    <submittedName>
        <fullName evidence="3">Glutathione S-transferase family protein</fullName>
    </submittedName>
</protein>
<accession>A0ABU2WHL2</accession>
<dbReference type="InterPro" id="IPR040079">
    <property type="entry name" value="Glutathione_S-Trfase"/>
</dbReference>
<reference evidence="3 4" key="1">
    <citation type="submission" date="2023-09" db="EMBL/GenBank/DDBJ databases">
        <authorList>
            <person name="Rey-Velasco X."/>
        </authorList>
    </citation>
    <scope>NUCLEOTIDE SEQUENCE [LARGE SCALE GENOMIC DNA]</scope>
    <source>
        <strain evidence="3 4">W345</strain>
    </source>
</reference>
<feature type="domain" description="GST N-terminal" evidence="1">
    <location>
        <begin position="6"/>
        <end position="83"/>
    </location>
</feature>
<dbReference type="CDD" id="cd00570">
    <property type="entry name" value="GST_N_family"/>
    <property type="match status" value="1"/>
</dbReference>
<comment type="caution">
    <text evidence="3">The sequence shown here is derived from an EMBL/GenBank/DDBJ whole genome shotgun (WGS) entry which is preliminary data.</text>
</comment>
<dbReference type="InterPro" id="IPR004045">
    <property type="entry name" value="Glutathione_S-Trfase_N"/>
</dbReference>
<dbReference type="InterPro" id="IPR050983">
    <property type="entry name" value="GST_Omega/HSP26"/>
</dbReference>
<dbReference type="PANTHER" id="PTHR43968:SF6">
    <property type="entry name" value="GLUTATHIONE S-TRANSFERASE OMEGA"/>
    <property type="match status" value="1"/>
</dbReference>
<evidence type="ECO:0000259" key="1">
    <source>
        <dbReference type="PROSITE" id="PS50404"/>
    </source>
</evidence>
<dbReference type="InterPro" id="IPR036249">
    <property type="entry name" value="Thioredoxin-like_sf"/>
</dbReference>
<dbReference type="Gene3D" id="3.40.30.10">
    <property type="entry name" value="Glutaredoxin"/>
    <property type="match status" value="1"/>
</dbReference>
<dbReference type="PROSITE" id="PS50405">
    <property type="entry name" value="GST_CTER"/>
    <property type="match status" value="1"/>
</dbReference>
<evidence type="ECO:0000313" key="3">
    <source>
        <dbReference type="EMBL" id="MDT0497358.1"/>
    </source>
</evidence>
<dbReference type="SUPFAM" id="SSF52833">
    <property type="entry name" value="Thioredoxin-like"/>
    <property type="match status" value="1"/>
</dbReference>
<dbReference type="SFLD" id="SFLDG00358">
    <property type="entry name" value="Main_(cytGST)"/>
    <property type="match status" value="1"/>
</dbReference>
<dbReference type="PROSITE" id="PS50404">
    <property type="entry name" value="GST_NTER"/>
    <property type="match status" value="1"/>
</dbReference>
<dbReference type="SUPFAM" id="SSF47616">
    <property type="entry name" value="GST C-terminal domain-like"/>
    <property type="match status" value="1"/>
</dbReference>
<evidence type="ECO:0000313" key="4">
    <source>
        <dbReference type="Proteomes" id="UP001254608"/>
    </source>
</evidence>
<proteinExistence type="predicted"/>
<dbReference type="EMBL" id="JAVRIC010000009">
    <property type="protein sequence ID" value="MDT0497358.1"/>
    <property type="molecule type" value="Genomic_DNA"/>
</dbReference>